<dbReference type="Pfam" id="PF00593">
    <property type="entry name" value="TonB_dep_Rec_b-barrel"/>
    <property type="match status" value="1"/>
</dbReference>
<dbReference type="InterPro" id="IPR037066">
    <property type="entry name" value="Plug_dom_sf"/>
</dbReference>
<dbReference type="Gene3D" id="2.170.130.10">
    <property type="entry name" value="TonB-dependent receptor, plug domain"/>
    <property type="match status" value="1"/>
</dbReference>
<keyword evidence="10" id="KW-0732">Signal</keyword>
<keyword evidence="6 8" id="KW-0472">Membrane</keyword>
<dbReference type="NCBIfam" id="TIGR04057">
    <property type="entry name" value="SusC_RagA_signa"/>
    <property type="match status" value="1"/>
</dbReference>
<evidence type="ECO:0000256" key="1">
    <source>
        <dbReference type="ARBA" id="ARBA00004571"/>
    </source>
</evidence>
<name>A0A1H3FHF9_9FLAO</name>
<dbReference type="InterPro" id="IPR036942">
    <property type="entry name" value="Beta-barrel_TonB_sf"/>
</dbReference>
<feature type="domain" description="TonB-dependent receptor plug" evidence="12">
    <location>
        <begin position="121"/>
        <end position="228"/>
    </location>
</feature>
<protein>
    <submittedName>
        <fullName evidence="13">TonB-linked outer membrane protein, SusC/RagA family</fullName>
    </submittedName>
</protein>
<evidence type="ECO:0000256" key="4">
    <source>
        <dbReference type="ARBA" id="ARBA00022692"/>
    </source>
</evidence>
<proteinExistence type="inferred from homology"/>
<evidence type="ECO:0000256" key="7">
    <source>
        <dbReference type="ARBA" id="ARBA00023237"/>
    </source>
</evidence>
<dbReference type="AlphaFoldDB" id="A0A1H3FHF9"/>
<dbReference type="InterPro" id="IPR023996">
    <property type="entry name" value="TonB-dep_OMP_SusC/RagA"/>
</dbReference>
<evidence type="ECO:0000256" key="3">
    <source>
        <dbReference type="ARBA" id="ARBA00022452"/>
    </source>
</evidence>
<dbReference type="InterPro" id="IPR008969">
    <property type="entry name" value="CarboxyPept-like_regulatory"/>
</dbReference>
<evidence type="ECO:0000256" key="8">
    <source>
        <dbReference type="PROSITE-ProRule" id="PRU01360"/>
    </source>
</evidence>
<dbReference type="GO" id="GO:0009279">
    <property type="term" value="C:cell outer membrane"/>
    <property type="evidence" value="ECO:0007669"/>
    <property type="project" value="UniProtKB-SubCell"/>
</dbReference>
<evidence type="ECO:0000256" key="2">
    <source>
        <dbReference type="ARBA" id="ARBA00022448"/>
    </source>
</evidence>
<dbReference type="InterPro" id="IPR012910">
    <property type="entry name" value="Plug_dom"/>
</dbReference>
<dbReference type="SUPFAM" id="SSF49464">
    <property type="entry name" value="Carboxypeptidase regulatory domain-like"/>
    <property type="match status" value="1"/>
</dbReference>
<dbReference type="InterPro" id="IPR000531">
    <property type="entry name" value="Beta-barrel_TonB"/>
</dbReference>
<feature type="chain" id="PRO_5011713712" evidence="10">
    <location>
        <begin position="32"/>
        <end position="1061"/>
    </location>
</feature>
<dbReference type="InterPro" id="IPR039426">
    <property type="entry name" value="TonB-dep_rcpt-like"/>
</dbReference>
<evidence type="ECO:0000256" key="9">
    <source>
        <dbReference type="RuleBase" id="RU003357"/>
    </source>
</evidence>
<evidence type="ECO:0000256" key="10">
    <source>
        <dbReference type="SAM" id="SignalP"/>
    </source>
</evidence>
<evidence type="ECO:0000259" key="12">
    <source>
        <dbReference type="Pfam" id="PF07715"/>
    </source>
</evidence>
<comment type="similarity">
    <text evidence="8 9">Belongs to the TonB-dependent receptor family.</text>
</comment>
<dbReference type="NCBIfam" id="TIGR04056">
    <property type="entry name" value="OMP_RagA_SusC"/>
    <property type="match status" value="1"/>
</dbReference>
<keyword evidence="2 8" id="KW-0813">Transport</keyword>
<evidence type="ECO:0000256" key="5">
    <source>
        <dbReference type="ARBA" id="ARBA00023077"/>
    </source>
</evidence>
<dbReference type="Pfam" id="PF13715">
    <property type="entry name" value="CarbopepD_reg_2"/>
    <property type="match status" value="1"/>
</dbReference>
<dbReference type="OrthoDB" id="1383391at2"/>
<evidence type="ECO:0000313" key="14">
    <source>
        <dbReference type="Proteomes" id="UP000199595"/>
    </source>
</evidence>
<dbReference type="STRING" id="762486.SAMN05444411_11157"/>
<evidence type="ECO:0000313" key="13">
    <source>
        <dbReference type="EMBL" id="SDX90451.1"/>
    </source>
</evidence>
<keyword evidence="3 8" id="KW-1134">Transmembrane beta strand</keyword>
<dbReference type="Pfam" id="PF07715">
    <property type="entry name" value="Plug"/>
    <property type="match status" value="1"/>
</dbReference>
<keyword evidence="5 9" id="KW-0798">TonB box</keyword>
<evidence type="ECO:0000259" key="11">
    <source>
        <dbReference type="Pfam" id="PF00593"/>
    </source>
</evidence>
<comment type="subcellular location">
    <subcellularLocation>
        <location evidence="1 8">Cell outer membrane</location>
        <topology evidence="1 8">Multi-pass membrane protein</topology>
    </subcellularLocation>
</comment>
<organism evidence="13 14">
    <name type="scientific">Lutibacter oricola</name>
    <dbReference type="NCBI Taxonomy" id="762486"/>
    <lineage>
        <taxon>Bacteria</taxon>
        <taxon>Pseudomonadati</taxon>
        <taxon>Bacteroidota</taxon>
        <taxon>Flavobacteriia</taxon>
        <taxon>Flavobacteriales</taxon>
        <taxon>Flavobacteriaceae</taxon>
        <taxon>Lutibacter</taxon>
    </lineage>
</organism>
<keyword evidence="4 8" id="KW-0812">Transmembrane</keyword>
<gene>
    <name evidence="13" type="ORF">SAMN05444411_11157</name>
</gene>
<dbReference type="InterPro" id="IPR023997">
    <property type="entry name" value="TonB-dep_OMP_SusC/RagA_CS"/>
</dbReference>
<reference evidence="13 14" key="1">
    <citation type="submission" date="2016-10" db="EMBL/GenBank/DDBJ databases">
        <authorList>
            <person name="de Groot N.N."/>
        </authorList>
    </citation>
    <scope>NUCLEOTIDE SEQUENCE [LARGE SCALE GENOMIC DNA]</scope>
    <source>
        <strain evidence="13 14">DSM 24956</strain>
    </source>
</reference>
<keyword evidence="7 8" id="KW-0998">Cell outer membrane</keyword>
<sequence length="1061" mass="117380">MKFNLLVNWKLKTSFLTIALLIGLSSLQAQTVTVKGNVTGDGMPLPGVGILVKGTAKGASTDFDGNYEVKAKSTDVLVFSYIGFAAQEIKIGGRTTINVVLKSDVAALEEVVVVGYGTQRKKEVTGAVVKVKSEDLQKTTTSDIGTALQGQIAGVNVASSSGAPGEEANILIRGFSSLMDGQSGPLYVVDGIPFDSDPQLSISEIESIDVLKDAASASIYGTRGAGGVILITTKQGKVGQMKISVESEYGIQRITSDFDQMSKEEYTYLHMLRGAINTDKPQGGVESDITRNASYFTNNTNIGDVLLNDNAPIQNHRINITGGKEGLTYNFNANYFQQEGSFYNSDYKRFNVRANTMFVKGKWKIKTALTFKRDDQLKPWTGMMNRIYEYQAFKPAINLDDNVLENISEISTDDPTNDWKLNEARSLANSLRTIKTTDERAGNSHAGNISLDFDVNDDLRLTGRFGIQYDDKKWVKKIPRYDIYNTEGDLITNPANITSQTITDITSQKFTSEVFANYNKTFGLHTINALVMTSFEESKQERYSLEVRNNLNPAITVLDNYELLWDIESGGYDFTKTLIGNLARIQYNYDGKYLLSASARYDGSSQFGKDNRWGLFPSVSVGWNVSDETFWEPVKDVINSLKIRASYGTTGNDRFNPYSNQSVVEPGVDYVFGSNSASDDLNNAGSETGALGTIQQEFANADLKWETNIEQNIGFDLGLFKNKLTFSADFYKNEKEDLLYQIVNPPSTGVSGSYRSTVFNVGNMENKGMELGFNYRHKVNKDFRWSIAGTFTKNENEVTKTAENNPIIYLDNGYLSTKGSKEIVTVITEGYEAAAYFLRETAGVIKTEEQLIAYQNIDPSAKMGELMYVDQLTEDTDGDGIADAGNGAIDDGDRIYQGSGSPDFETGINISANYKDFDFSMQWYGSFGAEIMNGSKAYAYQAGVHKDLFYSWTEHNQNSDIPWYDGNGTRSYRGASDYFLENGDFVRLRNVSLGYTLPKTSSEKLGLSKLRIYIQAQNLLTITDYTGFDPEVGGNGLSTRGIDQGRYPISSQVKAGIQLQF</sequence>
<dbReference type="PROSITE" id="PS52016">
    <property type="entry name" value="TONB_DEPENDENT_REC_3"/>
    <property type="match status" value="1"/>
</dbReference>
<feature type="domain" description="TonB-dependent receptor-like beta-barrel" evidence="11">
    <location>
        <begin position="398"/>
        <end position="805"/>
    </location>
</feature>
<evidence type="ECO:0000256" key="6">
    <source>
        <dbReference type="ARBA" id="ARBA00023136"/>
    </source>
</evidence>
<dbReference type="Gene3D" id="2.40.170.20">
    <property type="entry name" value="TonB-dependent receptor, beta-barrel domain"/>
    <property type="match status" value="1"/>
</dbReference>
<dbReference type="SUPFAM" id="SSF56935">
    <property type="entry name" value="Porins"/>
    <property type="match status" value="1"/>
</dbReference>
<accession>A0A1H3FHF9</accession>
<dbReference type="Proteomes" id="UP000199595">
    <property type="component" value="Unassembled WGS sequence"/>
</dbReference>
<keyword evidence="14" id="KW-1185">Reference proteome</keyword>
<feature type="signal peptide" evidence="10">
    <location>
        <begin position="1"/>
        <end position="31"/>
    </location>
</feature>
<dbReference type="EMBL" id="FNNJ01000011">
    <property type="protein sequence ID" value="SDX90451.1"/>
    <property type="molecule type" value="Genomic_DNA"/>
</dbReference>
<dbReference type="RefSeq" id="WP_090125661.1">
    <property type="nucleotide sequence ID" value="NZ_FNNJ01000011.1"/>
</dbReference>